<dbReference type="InterPro" id="IPR038393">
    <property type="entry name" value="Fuc_iso_dom3_sf"/>
</dbReference>
<evidence type="ECO:0000256" key="2">
    <source>
        <dbReference type="ARBA" id="ARBA00022723"/>
    </source>
</evidence>
<evidence type="ECO:0000256" key="1">
    <source>
        <dbReference type="ARBA" id="ARBA00022490"/>
    </source>
</evidence>
<evidence type="ECO:0000256" key="5">
    <source>
        <dbReference type="ARBA" id="ARBA00023253"/>
    </source>
</evidence>
<feature type="binding site" evidence="7">
    <location>
        <position position="525"/>
    </location>
    <ligand>
        <name>Mn(2+)</name>
        <dbReference type="ChEBI" id="CHEBI:29035"/>
    </ligand>
</feature>
<organism evidence="11 12">
    <name type="scientific">Salinicoccus hispanicus</name>
    <dbReference type="NCBI Taxonomy" id="157225"/>
    <lineage>
        <taxon>Bacteria</taxon>
        <taxon>Bacillati</taxon>
        <taxon>Bacillota</taxon>
        <taxon>Bacilli</taxon>
        <taxon>Bacillales</taxon>
        <taxon>Staphylococcaceae</taxon>
        <taxon>Salinicoccus</taxon>
    </lineage>
</organism>
<comment type="similarity">
    <text evidence="7">Belongs to the L-fucose isomerase family.</text>
</comment>
<accession>A0A6N8U103</accession>
<dbReference type="EC" id="5.3.1.25" evidence="7"/>
<dbReference type="GO" id="GO:0008790">
    <property type="term" value="F:arabinose isomerase activity"/>
    <property type="evidence" value="ECO:0007669"/>
    <property type="project" value="TreeGrafter"/>
</dbReference>
<dbReference type="Gene3D" id="3.40.50.1070">
    <property type="match status" value="1"/>
</dbReference>
<keyword evidence="3 7" id="KW-0464">Manganese</keyword>
<comment type="catalytic activity">
    <reaction evidence="7">
        <text>L-fucose = L-fuculose</text>
        <dbReference type="Rhea" id="RHEA:17233"/>
        <dbReference type="ChEBI" id="CHEBI:2181"/>
        <dbReference type="ChEBI" id="CHEBI:17617"/>
        <dbReference type="EC" id="5.3.1.25"/>
    </reaction>
</comment>
<dbReference type="OrthoDB" id="9760430at2"/>
<dbReference type="EMBL" id="WUUK01000002">
    <property type="protein sequence ID" value="MXQ51017.1"/>
    <property type="molecule type" value="Genomic_DNA"/>
</dbReference>
<dbReference type="NCBIfam" id="NF008220">
    <property type="entry name" value="PRK10991.1"/>
    <property type="match status" value="1"/>
</dbReference>
<keyword evidence="4 7" id="KW-0413">Isomerase</keyword>
<keyword evidence="12" id="KW-1185">Reference proteome</keyword>
<proteinExistence type="inferred from homology"/>
<dbReference type="PANTHER" id="PTHR37840">
    <property type="entry name" value="L-FUCOSE ISOMERASE"/>
    <property type="match status" value="1"/>
</dbReference>
<dbReference type="Pfam" id="PF07881">
    <property type="entry name" value="Fucose_iso_N1"/>
    <property type="match status" value="1"/>
</dbReference>
<dbReference type="GO" id="GO:0008736">
    <property type="term" value="F:L-fucose isomerase activity"/>
    <property type="evidence" value="ECO:0007669"/>
    <property type="project" value="UniProtKB-UniRule"/>
</dbReference>
<protein>
    <recommendedName>
        <fullName evidence="7">L-fucose isomerase</fullName>
        <shortName evidence="7">FucIase</shortName>
        <ecNumber evidence="7">5.3.1.25</ecNumber>
    </recommendedName>
    <alternativeName>
        <fullName evidence="7">6-deoxy-L-galactose isomerase</fullName>
    </alternativeName>
</protein>
<comment type="caution">
    <text evidence="11">The sequence shown here is derived from an EMBL/GenBank/DDBJ whole genome shotgun (WGS) entry which is preliminary data.</text>
</comment>
<feature type="active site" description="Proton acceptor" evidence="7">
    <location>
        <position position="359"/>
    </location>
</feature>
<dbReference type="Pfam" id="PF07882">
    <property type="entry name" value="Fucose_iso_N2"/>
    <property type="match status" value="1"/>
</dbReference>
<dbReference type="SUPFAM" id="SSF50443">
    <property type="entry name" value="FucI/AraA C-terminal domain-like"/>
    <property type="match status" value="1"/>
</dbReference>
<dbReference type="PANTHER" id="PTHR37840:SF1">
    <property type="entry name" value="L-FUCOSE ISOMERASE"/>
    <property type="match status" value="1"/>
</dbReference>
<name>A0A6N8U103_9STAP</name>
<dbReference type="InterPro" id="IPR005763">
    <property type="entry name" value="Fucose_isomerase"/>
</dbReference>
<dbReference type="AlphaFoldDB" id="A0A6N8U103"/>
<dbReference type="InterPro" id="IPR004216">
    <property type="entry name" value="Fuc/Ara_isomerase_C"/>
</dbReference>
<feature type="binding site" evidence="7">
    <location>
        <position position="335"/>
    </location>
    <ligand>
        <name>Mn(2+)</name>
        <dbReference type="ChEBI" id="CHEBI:29035"/>
    </ligand>
</feature>
<dbReference type="Gene3D" id="3.20.14.10">
    <property type="entry name" value="L-fucose/L-arabinose isomerase, C-terminal"/>
    <property type="match status" value="1"/>
</dbReference>
<dbReference type="GO" id="GO:0030145">
    <property type="term" value="F:manganese ion binding"/>
    <property type="evidence" value="ECO:0007669"/>
    <property type="project" value="UniProtKB-UniRule"/>
</dbReference>
<dbReference type="Pfam" id="PF02952">
    <property type="entry name" value="Fucose_iso_C"/>
    <property type="match status" value="1"/>
</dbReference>
<dbReference type="Proteomes" id="UP000436284">
    <property type="component" value="Unassembled WGS sequence"/>
</dbReference>
<reference evidence="11 12" key="1">
    <citation type="submission" date="2019-12" db="EMBL/GenBank/DDBJ databases">
        <title>Salinicoccus cyprini sp. nov., isolated from gastro-intestinal tract of mirror carp, Cyprinus carpio var. specularis, collected from Gobind Sagar Reservoir, Himachal Pradesh, India.</title>
        <authorList>
            <person name="Talwar C."/>
            <person name="Singh A.K."/>
            <person name="Lal R."/>
            <person name="Negi R.K."/>
        </authorList>
    </citation>
    <scope>NUCLEOTIDE SEQUENCE [LARGE SCALE GENOMIC DNA]</scope>
    <source>
        <strain evidence="11 12">J-82</strain>
    </source>
</reference>
<evidence type="ECO:0000256" key="4">
    <source>
        <dbReference type="ARBA" id="ARBA00023235"/>
    </source>
</evidence>
<keyword evidence="1 7" id="KW-0963">Cytoplasm</keyword>
<evidence type="ECO:0000313" key="12">
    <source>
        <dbReference type="Proteomes" id="UP000436284"/>
    </source>
</evidence>
<evidence type="ECO:0000313" key="11">
    <source>
        <dbReference type="EMBL" id="MXQ51017.1"/>
    </source>
</evidence>
<evidence type="ECO:0000259" key="10">
    <source>
        <dbReference type="Pfam" id="PF07882"/>
    </source>
</evidence>
<dbReference type="UniPathway" id="UPA00563">
    <property type="reaction ID" value="UER00624"/>
</dbReference>
<evidence type="ECO:0000259" key="8">
    <source>
        <dbReference type="Pfam" id="PF02952"/>
    </source>
</evidence>
<keyword evidence="2 7" id="KW-0479">Metal-binding</keyword>
<evidence type="ECO:0000256" key="3">
    <source>
        <dbReference type="ARBA" id="ARBA00023211"/>
    </source>
</evidence>
<dbReference type="NCBIfam" id="TIGR01089">
    <property type="entry name" value="fucI"/>
    <property type="match status" value="1"/>
</dbReference>
<feature type="active site" description="Proton acceptor" evidence="7">
    <location>
        <position position="335"/>
    </location>
</feature>
<dbReference type="GO" id="GO:0042355">
    <property type="term" value="P:L-fucose catabolic process"/>
    <property type="evidence" value="ECO:0007669"/>
    <property type="project" value="UniProtKB-UniRule"/>
</dbReference>
<dbReference type="InterPro" id="IPR009015">
    <property type="entry name" value="Fucose_isomerase_N/cen_sf"/>
</dbReference>
<comment type="pathway">
    <text evidence="7">Carbohydrate degradation; L-fucose degradation; L-lactaldehyde and glycerone phosphate from L-fucose: step 1/3.</text>
</comment>
<sequence>MNRYPIIGIRPTIDGRRRGVRESLEAQTMNMATSVKELIETTLKYPNGENVQCVIADTTIGGVKEAADCKEKFRQENVGLTITVTPCWCYGTETMDLDNRMPHAVWGFNGTERPGAVYLAAVLSAYAQKGVPAFGIYGEHVQESDDDSIPEDVTEKLLKFAKAGLAVALMKDRSYLSMGTVSMGIAGSIVKDEFFQEFLGMRNEYVDMTEFVRRINEEIYDVEEYEKALEWTRENATLGFDNNEEDQRFTDDEKESNWETVVKMALIGRDLMVGNEKLAEKGYEEEAMGHDAILSGFQGQRQWTDHFPNGDFMETMLNSSFDWNGKRAPYVMATENDNNNGVAMLFNYLLTNTSQIFADVRTYWSPEAVKRVTGHDLSGKASNGLIHLKNSGASALDGTGQQKQDGKPVIKPFWEVTDEEVDAMMSNTTFHPANKQYFRGGGYSTRYQTKGEMPMTMTRINIVKGLGPVLQIAEGYSIELPDEVHEEIDQRTDPTWPTTWFAPNLTGDGAFTSAYNVMDFWGSNHCAVSYGHIGSELLTLASMLRIPVNMHNVKKDEVFRPHVWSMFGTQGLESADFRACSSFGPLYK</sequence>
<dbReference type="Gene3D" id="3.40.275.10">
    <property type="entry name" value="L-fucose Isomerase, Chain A, domain 2"/>
    <property type="match status" value="1"/>
</dbReference>
<gene>
    <name evidence="7" type="primary">fucI</name>
    <name evidence="11" type="ORF">GQ671_07005</name>
</gene>
<dbReference type="GO" id="GO:0005737">
    <property type="term" value="C:cytoplasm"/>
    <property type="evidence" value="ECO:0007669"/>
    <property type="project" value="UniProtKB-SubCell"/>
</dbReference>
<evidence type="ECO:0000259" key="9">
    <source>
        <dbReference type="Pfam" id="PF07881"/>
    </source>
</evidence>
<dbReference type="InterPro" id="IPR038391">
    <property type="entry name" value="Fucose_iso_dom1_sf"/>
</dbReference>
<dbReference type="InterPro" id="IPR015888">
    <property type="entry name" value="Fuc_isomerase_C"/>
</dbReference>
<keyword evidence="5 7" id="KW-0294">Fucose metabolism</keyword>
<dbReference type="RefSeq" id="WP_160654694.1">
    <property type="nucleotide sequence ID" value="NZ_JBHRWU010000001.1"/>
</dbReference>
<dbReference type="InterPro" id="IPR038392">
    <property type="entry name" value="Fucose_isomerase_dom2_sf"/>
</dbReference>
<evidence type="ECO:0000256" key="7">
    <source>
        <dbReference type="HAMAP-Rule" id="MF_01254"/>
    </source>
</evidence>
<comment type="cofactor">
    <cofactor evidence="7">
        <name>Mn(2+)</name>
        <dbReference type="ChEBI" id="CHEBI:29035"/>
    </cofactor>
</comment>
<feature type="domain" description="L-fucose isomerase C-terminal" evidence="8">
    <location>
        <begin position="389"/>
        <end position="551"/>
    </location>
</feature>
<evidence type="ECO:0000256" key="6">
    <source>
        <dbReference type="ARBA" id="ARBA00023277"/>
    </source>
</evidence>
<dbReference type="HAMAP" id="MF_01254">
    <property type="entry name" value="Fucose_iso"/>
    <property type="match status" value="1"/>
</dbReference>
<feature type="domain" description="L-fucose isomerase N-terminal-1" evidence="9">
    <location>
        <begin position="5"/>
        <end position="172"/>
    </location>
</feature>
<dbReference type="InterPro" id="IPR012889">
    <property type="entry name" value="Fucose_isomerase_N2"/>
</dbReference>
<dbReference type="GO" id="GO:0019571">
    <property type="term" value="P:D-arabinose catabolic process"/>
    <property type="evidence" value="ECO:0007669"/>
    <property type="project" value="TreeGrafter"/>
</dbReference>
<dbReference type="SUPFAM" id="SSF53743">
    <property type="entry name" value="FucI/AraA N-terminal and middle domains"/>
    <property type="match status" value="1"/>
</dbReference>
<comment type="subcellular location">
    <subcellularLocation>
        <location evidence="7">Cytoplasm</location>
    </subcellularLocation>
</comment>
<dbReference type="InterPro" id="IPR012888">
    <property type="entry name" value="Fucose_iso_N1"/>
</dbReference>
<feature type="binding site" evidence="7">
    <location>
        <position position="359"/>
    </location>
    <ligand>
        <name>Mn(2+)</name>
        <dbReference type="ChEBI" id="CHEBI:29035"/>
    </ligand>
</feature>
<comment type="function">
    <text evidence="7">Converts the aldose L-fucose into the corresponding ketose L-fuculose.</text>
</comment>
<feature type="domain" description="L-fucose isomerase N-terminal-2" evidence="10">
    <location>
        <begin position="173"/>
        <end position="352"/>
    </location>
</feature>
<keyword evidence="6 7" id="KW-0119">Carbohydrate metabolism</keyword>